<name>A0AAP0IZ33_9MAGN</name>
<evidence type="ECO:0008006" key="4">
    <source>
        <dbReference type="Google" id="ProtNLM"/>
    </source>
</evidence>
<evidence type="ECO:0000256" key="1">
    <source>
        <dbReference type="SAM" id="MobiDB-lite"/>
    </source>
</evidence>
<accession>A0AAP0IZ33</accession>
<dbReference type="Proteomes" id="UP001417504">
    <property type="component" value="Unassembled WGS sequence"/>
</dbReference>
<organism evidence="2 3">
    <name type="scientific">Stephania japonica</name>
    <dbReference type="NCBI Taxonomy" id="461633"/>
    <lineage>
        <taxon>Eukaryota</taxon>
        <taxon>Viridiplantae</taxon>
        <taxon>Streptophyta</taxon>
        <taxon>Embryophyta</taxon>
        <taxon>Tracheophyta</taxon>
        <taxon>Spermatophyta</taxon>
        <taxon>Magnoliopsida</taxon>
        <taxon>Ranunculales</taxon>
        <taxon>Menispermaceae</taxon>
        <taxon>Menispermoideae</taxon>
        <taxon>Cissampelideae</taxon>
        <taxon>Stephania</taxon>
    </lineage>
</organism>
<evidence type="ECO:0000313" key="2">
    <source>
        <dbReference type="EMBL" id="KAK9124446.1"/>
    </source>
</evidence>
<gene>
    <name evidence="2" type="ORF">Sjap_014048</name>
</gene>
<comment type="caution">
    <text evidence="2">The sequence shown here is derived from an EMBL/GenBank/DDBJ whole genome shotgun (WGS) entry which is preliminary data.</text>
</comment>
<dbReference type="PANTHER" id="PTHR34355">
    <property type="entry name" value="JOSEPHIN-LIKE PROTEIN"/>
    <property type="match status" value="1"/>
</dbReference>
<dbReference type="EMBL" id="JBBNAE010000005">
    <property type="protein sequence ID" value="KAK9124446.1"/>
    <property type="molecule type" value="Genomic_DNA"/>
</dbReference>
<sequence>MSRRASNRVNIVTESNERPTAAPQKSSHGGGLAGRRRRVAGILNFRLPRTSGFATVRFLRRLGAKVASALQLVSLRKGTSTTTTTTTTTTAPPKKCNMERSRSFVAPVVDSHRSKAIEDCIEFINSSSLQRSKSVSVNS</sequence>
<keyword evidence="3" id="KW-1185">Reference proteome</keyword>
<feature type="region of interest" description="Disordered" evidence="1">
    <location>
        <begin position="1"/>
        <end position="34"/>
    </location>
</feature>
<reference evidence="2 3" key="1">
    <citation type="submission" date="2024-01" db="EMBL/GenBank/DDBJ databases">
        <title>Genome assemblies of Stephania.</title>
        <authorList>
            <person name="Yang L."/>
        </authorList>
    </citation>
    <scope>NUCLEOTIDE SEQUENCE [LARGE SCALE GENOMIC DNA]</scope>
    <source>
        <strain evidence="2">QJT</strain>
        <tissue evidence="2">Leaf</tissue>
    </source>
</reference>
<proteinExistence type="predicted"/>
<protein>
    <recommendedName>
        <fullName evidence="4">Josephin-like protein</fullName>
    </recommendedName>
</protein>
<dbReference type="PANTHER" id="PTHR34355:SF1">
    <property type="entry name" value="JOSEPHIN-LIKE PROTEIN"/>
    <property type="match status" value="1"/>
</dbReference>
<dbReference type="AlphaFoldDB" id="A0AAP0IZ33"/>
<evidence type="ECO:0000313" key="3">
    <source>
        <dbReference type="Proteomes" id="UP001417504"/>
    </source>
</evidence>